<keyword evidence="3" id="KW-0815">Transposition</keyword>
<keyword evidence="4" id="KW-0238">DNA-binding</keyword>
<keyword evidence="7" id="KW-1185">Reference proteome</keyword>
<dbReference type="Proteomes" id="UP000597138">
    <property type="component" value="Unassembled WGS sequence"/>
</dbReference>
<dbReference type="InterPro" id="IPR036884">
    <property type="entry name" value="2Fe-2S-bd_dom_sf"/>
</dbReference>
<comment type="caution">
    <text evidence="6">The sequence shown here is derived from an EMBL/GenBank/DDBJ whole genome shotgun (WGS) entry which is preliminary data.</text>
</comment>
<evidence type="ECO:0000256" key="2">
    <source>
        <dbReference type="ARBA" id="ARBA00010961"/>
    </source>
</evidence>
<sequence>MEMRERMSGNICRCGAYPNIAEAMTEVAGAQHETFYLKSLWGSMRFEDARCNRRHLGHLRCGQQSVHRRTLAQLHVHALNRISVREIQGQLLEFCGLQVSSDLISTVTDEVLADAEQWQQRPNK</sequence>
<evidence type="ECO:0000256" key="4">
    <source>
        <dbReference type="ARBA" id="ARBA00023125"/>
    </source>
</evidence>
<comment type="function">
    <text evidence="1">Required for the transposition of the insertion element.</text>
</comment>
<keyword evidence="5" id="KW-0233">DNA recombination</keyword>
<accession>A0ABQ1RM62</accession>
<dbReference type="SUPFAM" id="SSF47741">
    <property type="entry name" value="CO dehydrogenase ISP C-domain like"/>
    <property type="match status" value="1"/>
</dbReference>
<evidence type="ECO:0000313" key="7">
    <source>
        <dbReference type="Proteomes" id="UP000597138"/>
    </source>
</evidence>
<evidence type="ECO:0000256" key="3">
    <source>
        <dbReference type="ARBA" id="ARBA00022578"/>
    </source>
</evidence>
<dbReference type="Gene3D" id="1.10.150.120">
    <property type="entry name" value="[2Fe-2S]-binding domain"/>
    <property type="match status" value="1"/>
</dbReference>
<evidence type="ECO:0000313" key="6">
    <source>
        <dbReference type="EMBL" id="GGD74525.1"/>
    </source>
</evidence>
<reference evidence="7" key="1">
    <citation type="journal article" date="2019" name="Int. J. Syst. Evol. Microbiol.">
        <title>The Global Catalogue of Microorganisms (GCM) 10K type strain sequencing project: providing services to taxonomists for standard genome sequencing and annotation.</title>
        <authorList>
            <consortium name="The Broad Institute Genomics Platform"/>
            <consortium name="The Broad Institute Genome Sequencing Center for Infectious Disease"/>
            <person name="Wu L."/>
            <person name="Ma J."/>
        </authorList>
    </citation>
    <scope>NUCLEOTIDE SEQUENCE [LARGE SCALE GENOMIC DNA]</scope>
    <source>
        <strain evidence="7">CGMCC 1.11013</strain>
    </source>
</reference>
<evidence type="ECO:0000256" key="5">
    <source>
        <dbReference type="ARBA" id="ARBA00023172"/>
    </source>
</evidence>
<evidence type="ECO:0000256" key="1">
    <source>
        <dbReference type="ARBA" id="ARBA00002190"/>
    </source>
</evidence>
<dbReference type="Pfam" id="PF00872">
    <property type="entry name" value="Transposase_mut"/>
    <property type="match status" value="1"/>
</dbReference>
<gene>
    <name evidence="6" type="ORF">GCM10010985_31240</name>
</gene>
<dbReference type="EMBL" id="BMEG01000004">
    <property type="protein sequence ID" value="GGD74525.1"/>
    <property type="molecule type" value="Genomic_DNA"/>
</dbReference>
<organism evidence="6 7">
    <name type="scientific">Caballeronia grimmiae</name>
    <dbReference type="NCBI Taxonomy" id="1071679"/>
    <lineage>
        <taxon>Bacteria</taxon>
        <taxon>Pseudomonadati</taxon>
        <taxon>Pseudomonadota</taxon>
        <taxon>Betaproteobacteria</taxon>
        <taxon>Burkholderiales</taxon>
        <taxon>Burkholderiaceae</taxon>
        <taxon>Caballeronia</taxon>
    </lineage>
</organism>
<protein>
    <submittedName>
        <fullName evidence="6">Uncharacterized protein</fullName>
    </submittedName>
</protein>
<proteinExistence type="inferred from homology"/>
<comment type="similarity">
    <text evidence="2">Belongs to the transposase mutator family.</text>
</comment>
<name>A0ABQ1RM62_9BURK</name>
<dbReference type="InterPro" id="IPR001207">
    <property type="entry name" value="Transposase_mutator"/>
</dbReference>